<keyword evidence="4" id="KW-1185">Reference proteome</keyword>
<dbReference type="InterPro" id="IPR007110">
    <property type="entry name" value="Ig-like_dom"/>
</dbReference>
<dbReference type="InterPro" id="IPR003006">
    <property type="entry name" value="Ig/MHC_CS"/>
</dbReference>
<dbReference type="CDD" id="cd21819">
    <property type="entry name" value="IgC1_CH1_IgM"/>
    <property type="match status" value="1"/>
</dbReference>
<evidence type="ECO:0000256" key="1">
    <source>
        <dbReference type="ARBA" id="ARBA00023319"/>
    </source>
</evidence>
<dbReference type="InterPro" id="IPR003597">
    <property type="entry name" value="Ig_C1-set"/>
</dbReference>
<accession>A0AA88SDV5</accession>
<dbReference type="EMBL" id="JAUPFM010000013">
    <property type="protein sequence ID" value="KAK2833601.1"/>
    <property type="molecule type" value="Genomic_DNA"/>
</dbReference>
<proteinExistence type="predicted"/>
<feature type="domain" description="Ig-like" evidence="2">
    <location>
        <begin position="31"/>
        <end position="123"/>
    </location>
</feature>
<comment type="caution">
    <text evidence="3">The sequence shown here is derived from an EMBL/GenBank/DDBJ whole genome shotgun (WGS) entry which is preliminary data.</text>
</comment>
<organism evidence="3 4">
    <name type="scientific">Channa striata</name>
    <name type="common">Snakehead murrel</name>
    <name type="synonym">Ophicephalus striatus</name>
    <dbReference type="NCBI Taxonomy" id="64152"/>
    <lineage>
        <taxon>Eukaryota</taxon>
        <taxon>Metazoa</taxon>
        <taxon>Chordata</taxon>
        <taxon>Craniata</taxon>
        <taxon>Vertebrata</taxon>
        <taxon>Euteleostomi</taxon>
        <taxon>Actinopterygii</taxon>
        <taxon>Neopterygii</taxon>
        <taxon>Teleostei</taxon>
        <taxon>Neoteleostei</taxon>
        <taxon>Acanthomorphata</taxon>
        <taxon>Anabantaria</taxon>
        <taxon>Anabantiformes</taxon>
        <taxon>Channoidei</taxon>
        <taxon>Channidae</taxon>
        <taxon>Channa</taxon>
    </lineage>
</organism>
<dbReference type="PANTHER" id="PTHR23411">
    <property type="entry name" value="TAPASIN"/>
    <property type="match status" value="1"/>
</dbReference>
<dbReference type="InterPro" id="IPR013783">
    <property type="entry name" value="Ig-like_fold"/>
</dbReference>
<evidence type="ECO:0000313" key="3">
    <source>
        <dbReference type="EMBL" id="KAK2833601.1"/>
    </source>
</evidence>
<feature type="domain" description="Ig-like" evidence="2">
    <location>
        <begin position="349"/>
        <end position="445"/>
    </location>
</feature>
<dbReference type="SMART" id="SM00407">
    <property type="entry name" value="IGc1"/>
    <property type="match status" value="3"/>
</dbReference>
<dbReference type="Pfam" id="PF07654">
    <property type="entry name" value="C1-set"/>
    <property type="match status" value="4"/>
</dbReference>
<dbReference type="SUPFAM" id="SSF48726">
    <property type="entry name" value="Immunoglobulin"/>
    <property type="match status" value="5"/>
</dbReference>
<keyword evidence="1" id="KW-0393">Immunoglobulin domain</keyword>
<dbReference type="PROSITE" id="PS50835">
    <property type="entry name" value="IG_LIKE"/>
    <property type="match status" value="3"/>
</dbReference>
<protein>
    <recommendedName>
        <fullName evidence="2">Ig-like domain-containing protein</fullName>
    </recommendedName>
</protein>
<dbReference type="Gene3D" id="2.60.40.10">
    <property type="entry name" value="Immunoglobulins"/>
    <property type="match status" value="4"/>
</dbReference>
<feature type="domain" description="Ig-like" evidence="2">
    <location>
        <begin position="126"/>
        <end position="230"/>
    </location>
</feature>
<gene>
    <name evidence="3" type="ORF">Q5P01_017490</name>
</gene>
<sequence length="472" mass="52939">MVTVTSDCDYAFDYWGKGTTVTVTSATTTAPDVFPLIQCGSGTGNLFTLGCLATGFTPSSLTFKWTKGGTPLTDFIQYPPVQKENAYTGVSQIQVSSQDWNNGQRYKCLVEHSGVNKETADIFKKPELYQLPSLKVYASTPSEVHNEASFSCYAKDFAPEVYTIKWLKNDVEIQDKPHVTPVEKKVLDNGTLYTVASFLTIKSDELANSKITCDFEGMAAQNVKGSVNASLIYQPPPPSDCSEVVDIQIIAPKMEDLFVNRKGSVVCQVRTLKPSVERIYWENQNGKEMATNPVPSSNGNTKSYRLSLDITFDEWSQGVELYCVVVHSEAIDPIKKLYQRIPGRPTQRPSVFMLPPVEDTRKEMVTLTCYVKDFFPQELYVSWLVDDQEADSTYKFSTTDPIRDNGSYFVYGHLSLTLDQWKNSDVVYSCVVYHESLVNATKAIVRSIGYRTFEKTNLVNLNMNIPETCKPQ</sequence>
<dbReference type="AlphaFoldDB" id="A0AA88SDV5"/>
<dbReference type="CDD" id="cd05768">
    <property type="entry name" value="IgC1_CH3_IgAGD_CH4_IgAEM"/>
    <property type="match status" value="1"/>
</dbReference>
<name>A0AA88SDV5_CHASR</name>
<reference evidence="3" key="1">
    <citation type="submission" date="2023-07" db="EMBL/GenBank/DDBJ databases">
        <title>Chromosome-level Genome Assembly of Striped Snakehead (Channa striata).</title>
        <authorList>
            <person name="Liu H."/>
        </authorList>
    </citation>
    <scope>NUCLEOTIDE SEQUENCE</scope>
    <source>
        <strain evidence="3">Gz</strain>
        <tissue evidence="3">Muscle</tissue>
    </source>
</reference>
<dbReference type="PROSITE" id="PS00290">
    <property type="entry name" value="IG_MHC"/>
    <property type="match status" value="2"/>
</dbReference>
<dbReference type="Proteomes" id="UP001187415">
    <property type="component" value="Unassembled WGS sequence"/>
</dbReference>
<dbReference type="FunFam" id="2.60.40.10:FF:000463">
    <property type="entry name" value="Immunoglobulin heavy constant gamma 1"/>
    <property type="match status" value="1"/>
</dbReference>
<dbReference type="InterPro" id="IPR050380">
    <property type="entry name" value="Immune_Resp_Modulators"/>
</dbReference>
<evidence type="ECO:0000313" key="4">
    <source>
        <dbReference type="Proteomes" id="UP001187415"/>
    </source>
</evidence>
<evidence type="ECO:0000259" key="2">
    <source>
        <dbReference type="PROSITE" id="PS50835"/>
    </source>
</evidence>
<dbReference type="InterPro" id="IPR036179">
    <property type="entry name" value="Ig-like_dom_sf"/>
</dbReference>